<accession>A0ACC2EWU0</accession>
<name>A0ACC2EWU0_DIPCM</name>
<dbReference type="Proteomes" id="UP001162992">
    <property type="component" value="Chromosome 1"/>
</dbReference>
<gene>
    <name evidence="1" type="ORF">O6H91_01G143600</name>
</gene>
<proteinExistence type="predicted"/>
<comment type="caution">
    <text evidence="1">The sequence shown here is derived from an EMBL/GenBank/DDBJ whole genome shotgun (WGS) entry which is preliminary data.</text>
</comment>
<evidence type="ECO:0000313" key="2">
    <source>
        <dbReference type="Proteomes" id="UP001162992"/>
    </source>
</evidence>
<reference evidence="2" key="1">
    <citation type="journal article" date="2024" name="Proc. Natl. Acad. Sci. U.S.A.">
        <title>Extraordinary preservation of gene collinearity over three hundred million years revealed in homosporous lycophytes.</title>
        <authorList>
            <person name="Li C."/>
            <person name="Wickell D."/>
            <person name="Kuo L.Y."/>
            <person name="Chen X."/>
            <person name="Nie B."/>
            <person name="Liao X."/>
            <person name="Peng D."/>
            <person name="Ji J."/>
            <person name="Jenkins J."/>
            <person name="Williams M."/>
            <person name="Shu S."/>
            <person name="Plott C."/>
            <person name="Barry K."/>
            <person name="Rajasekar S."/>
            <person name="Grimwood J."/>
            <person name="Han X."/>
            <person name="Sun S."/>
            <person name="Hou Z."/>
            <person name="He W."/>
            <person name="Dai G."/>
            <person name="Sun C."/>
            <person name="Schmutz J."/>
            <person name="Leebens-Mack J.H."/>
            <person name="Li F.W."/>
            <person name="Wang L."/>
        </authorList>
    </citation>
    <scope>NUCLEOTIDE SEQUENCE [LARGE SCALE GENOMIC DNA]</scope>
    <source>
        <strain evidence="2">cv. PW_Plant_1</strain>
    </source>
</reference>
<organism evidence="1 2">
    <name type="scientific">Diphasiastrum complanatum</name>
    <name type="common">Issler's clubmoss</name>
    <name type="synonym">Lycopodium complanatum</name>
    <dbReference type="NCBI Taxonomy" id="34168"/>
    <lineage>
        <taxon>Eukaryota</taxon>
        <taxon>Viridiplantae</taxon>
        <taxon>Streptophyta</taxon>
        <taxon>Embryophyta</taxon>
        <taxon>Tracheophyta</taxon>
        <taxon>Lycopodiopsida</taxon>
        <taxon>Lycopodiales</taxon>
        <taxon>Lycopodiaceae</taxon>
        <taxon>Lycopodioideae</taxon>
        <taxon>Diphasiastrum</taxon>
    </lineage>
</organism>
<keyword evidence="2" id="KW-1185">Reference proteome</keyword>
<protein>
    <submittedName>
        <fullName evidence="1">Uncharacterized protein</fullName>
    </submittedName>
</protein>
<sequence length="179" mass="18883">MMMIRTRKFELLVMIILVCFISLGAPTDVSPVPDCLAILTEMEPCLPFVLSPGASPTPDCCSSLLDVHVKSPVCLCELIAVPNGSSSRPGINLTLALELPAACSVDANPARCPALLQEYAPHAGLPNQLPVPSSADTGTEQSSQASKQPNSSNSSPKHSRKSTVLGSYALWLYLLLGPL</sequence>
<evidence type="ECO:0000313" key="1">
    <source>
        <dbReference type="EMBL" id="KAJ7570986.1"/>
    </source>
</evidence>
<dbReference type="EMBL" id="CM055092">
    <property type="protein sequence ID" value="KAJ7570986.1"/>
    <property type="molecule type" value="Genomic_DNA"/>
</dbReference>